<evidence type="ECO:0000256" key="7">
    <source>
        <dbReference type="ARBA" id="ARBA00038999"/>
    </source>
</evidence>
<keyword evidence="10" id="KW-1185">Reference proteome</keyword>
<evidence type="ECO:0000259" key="8">
    <source>
        <dbReference type="PROSITE" id="PS50011"/>
    </source>
</evidence>
<dbReference type="EC" id="2.7.12.2" evidence="7"/>
<feature type="non-terminal residue" evidence="9">
    <location>
        <position position="1"/>
    </location>
</feature>
<dbReference type="GO" id="GO:0004674">
    <property type="term" value="F:protein serine/threonine kinase activity"/>
    <property type="evidence" value="ECO:0007669"/>
    <property type="project" value="UniProtKB-KW"/>
</dbReference>
<proteinExistence type="inferred from homology"/>
<dbReference type="GO" id="GO:0005524">
    <property type="term" value="F:ATP binding"/>
    <property type="evidence" value="ECO:0007669"/>
    <property type="project" value="UniProtKB-KW"/>
</dbReference>
<dbReference type="SMART" id="SM00220">
    <property type="entry name" value="S_TKc"/>
    <property type="match status" value="1"/>
</dbReference>
<keyword evidence="2" id="KW-0808">Transferase</keyword>
<dbReference type="PROSITE" id="PS50011">
    <property type="entry name" value="PROTEIN_KINASE_DOM"/>
    <property type="match status" value="1"/>
</dbReference>
<evidence type="ECO:0000256" key="3">
    <source>
        <dbReference type="ARBA" id="ARBA00022741"/>
    </source>
</evidence>
<dbReference type="AlphaFoldDB" id="A0AAV5UBV6"/>
<dbReference type="PANTHER" id="PTHR48013">
    <property type="entry name" value="DUAL SPECIFICITY MITOGEN-ACTIVATED PROTEIN KINASE KINASE 5-RELATED"/>
    <property type="match status" value="1"/>
</dbReference>
<dbReference type="Pfam" id="PF00069">
    <property type="entry name" value="Pkinase"/>
    <property type="match status" value="1"/>
</dbReference>
<dbReference type="PROSITE" id="PS00108">
    <property type="entry name" value="PROTEIN_KINASE_ST"/>
    <property type="match status" value="1"/>
</dbReference>
<dbReference type="InterPro" id="IPR000719">
    <property type="entry name" value="Prot_kinase_dom"/>
</dbReference>
<comment type="similarity">
    <text evidence="6">Belongs to the protein kinase superfamily. STE Ser/Thr protein kinase family. MAP kinase kinase subfamily.</text>
</comment>
<evidence type="ECO:0000256" key="1">
    <source>
        <dbReference type="ARBA" id="ARBA00022527"/>
    </source>
</evidence>
<dbReference type="Gene3D" id="3.30.200.20">
    <property type="entry name" value="Phosphorylase Kinase, domain 1"/>
    <property type="match status" value="1"/>
</dbReference>
<dbReference type="Proteomes" id="UP001432027">
    <property type="component" value="Unassembled WGS sequence"/>
</dbReference>
<dbReference type="InterPro" id="IPR011009">
    <property type="entry name" value="Kinase-like_dom_sf"/>
</dbReference>
<dbReference type="GO" id="GO:0051403">
    <property type="term" value="P:stress-activated MAPK cascade"/>
    <property type="evidence" value="ECO:0007669"/>
    <property type="project" value="TreeGrafter"/>
</dbReference>
<protein>
    <recommendedName>
        <fullName evidence="7">mitogen-activated protein kinase kinase</fullName>
        <ecNumber evidence="7">2.7.12.2</ecNumber>
    </recommendedName>
</protein>
<evidence type="ECO:0000256" key="4">
    <source>
        <dbReference type="ARBA" id="ARBA00022777"/>
    </source>
</evidence>
<dbReference type="FunFam" id="3.30.200.20:FF:000040">
    <property type="entry name" value="Dual specificity mitogen-activated protein kinase kinase"/>
    <property type="match status" value="1"/>
</dbReference>
<accession>A0AAV5UBV6</accession>
<dbReference type="PANTHER" id="PTHR48013:SF11">
    <property type="entry name" value="LICORNE"/>
    <property type="match status" value="1"/>
</dbReference>
<keyword evidence="4" id="KW-0418">Kinase</keyword>
<dbReference type="GO" id="GO:0004708">
    <property type="term" value="F:MAP kinase kinase activity"/>
    <property type="evidence" value="ECO:0007669"/>
    <property type="project" value="UniProtKB-EC"/>
</dbReference>
<dbReference type="Gene3D" id="1.10.510.10">
    <property type="entry name" value="Transferase(Phosphotransferase) domain 1"/>
    <property type="match status" value="1"/>
</dbReference>
<evidence type="ECO:0000256" key="6">
    <source>
        <dbReference type="ARBA" id="ARBA00038035"/>
    </source>
</evidence>
<dbReference type="EMBL" id="BTSX01000006">
    <property type="protein sequence ID" value="GMT04158.1"/>
    <property type="molecule type" value="Genomic_DNA"/>
</dbReference>
<keyword evidence="5" id="KW-0067">ATP-binding</keyword>
<feature type="domain" description="Protein kinase" evidence="8">
    <location>
        <begin position="66"/>
        <end position="323"/>
    </location>
</feature>
<name>A0AAV5UBV6_9BILA</name>
<evidence type="ECO:0000256" key="5">
    <source>
        <dbReference type="ARBA" id="ARBA00022840"/>
    </source>
</evidence>
<organism evidence="9 10">
    <name type="scientific">Pristionchus entomophagus</name>
    <dbReference type="NCBI Taxonomy" id="358040"/>
    <lineage>
        <taxon>Eukaryota</taxon>
        <taxon>Metazoa</taxon>
        <taxon>Ecdysozoa</taxon>
        <taxon>Nematoda</taxon>
        <taxon>Chromadorea</taxon>
        <taxon>Rhabditida</taxon>
        <taxon>Rhabditina</taxon>
        <taxon>Diplogasteromorpha</taxon>
        <taxon>Diplogasteroidea</taxon>
        <taxon>Neodiplogasteridae</taxon>
        <taxon>Pristionchus</taxon>
    </lineage>
</organism>
<sequence length="346" mass="39007">GKASHIIEMPGGFSRPGALDGAQKLGGDDSMNMRQEEMNRRYEAVRANANILEIGGKKERANVKDLKFIDEIGHGSCGHVSKYTFDGQLMAVKEMAKTTNAEEMKRILMDLDVVTKASDCPNIVHAYGYFITEEKVMVCMEVMATCLDRLLRRTGNSPVPEGIIGQIAVSVLTALDYLKEKHHIIHRDVKPSNILLDWNGVVKLCDFGISGNLIQSKVYTRQAGCPPYMAPERLNPTAPHNYDIRSDVWSFGITLVELAQGKYPYANLNNEFDIFSEIMRGAPPTLSVDEGFSEEFVHFISLLLQKEVERRPKYKDLLNHPFIVRSKNDYETDVGDWFTNIMQLQD</sequence>
<evidence type="ECO:0000313" key="10">
    <source>
        <dbReference type="Proteomes" id="UP001432027"/>
    </source>
</evidence>
<evidence type="ECO:0000313" key="9">
    <source>
        <dbReference type="EMBL" id="GMT04158.1"/>
    </source>
</evidence>
<evidence type="ECO:0000256" key="2">
    <source>
        <dbReference type="ARBA" id="ARBA00022679"/>
    </source>
</evidence>
<dbReference type="SUPFAM" id="SSF56112">
    <property type="entry name" value="Protein kinase-like (PK-like)"/>
    <property type="match status" value="1"/>
</dbReference>
<keyword evidence="1" id="KW-0723">Serine/threonine-protein kinase</keyword>
<comment type="caution">
    <text evidence="9">The sequence shown here is derived from an EMBL/GenBank/DDBJ whole genome shotgun (WGS) entry which is preliminary data.</text>
</comment>
<gene>
    <name evidence="9" type="ORF">PENTCL1PPCAC_26332</name>
</gene>
<dbReference type="InterPro" id="IPR008271">
    <property type="entry name" value="Ser/Thr_kinase_AS"/>
</dbReference>
<keyword evidence="3" id="KW-0547">Nucleotide-binding</keyword>
<reference evidence="9" key="1">
    <citation type="submission" date="2023-10" db="EMBL/GenBank/DDBJ databases">
        <title>Genome assembly of Pristionchus species.</title>
        <authorList>
            <person name="Yoshida K."/>
            <person name="Sommer R.J."/>
        </authorList>
    </citation>
    <scope>NUCLEOTIDE SEQUENCE</scope>
    <source>
        <strain evidence="9">RS0144</strain>
    </source>
</reference>